<name>A0ABQ2CJP1_9GAMM</name>
<gene>
    <name evidence="1" type="ORF">GCM10009083_03470</name>
</gene>
<dbReference type="RefSeq" id="WP_229710275.1">
    <property type="nucleotide sequence ID" value="NZ_BMNN01000001.1"/>
</dbReference>
<comment type="caution">
    <text evidence="1">The sequence shown here is derived from an EMBL/GenBank/DDBJ whole genome shotgun (WGS) entry which is preliminary data.</text>
</comment>
<evidence type="ECO:0000313" key="1">
    <source>
        <dbReference type="EMBL" id="GGI90424.1"/>
    </source>
</evidence>
<proteinExistence type="predicted"/>
<reference evidence="2" key="1">
    <citation type="journal article" date="2019" name="Int. J. Syst. Evol. Microbiol.">
        <title>The Global Catalogue of Microorganisms (GCM) 10K type strain sequencing project: providing services to taxonomists for standard genome sequencing and annotation.</title>
        <authorList>
            <consortium name="The Broad Institute Genomics Platform"/>
            <consortium name="The Broad Institute Genome Sequencing Center for Infectious Disease"/>
            <person name="Wu L."/>
            <person name="Ma J."/>
        </authorList>
    </citation>
    <scope>NUCLEOTIDE SEQUENCE [LARGE SCALE GENOMIC DNA]</scope>
    <source>
        <strain evidence="2">JCM 11590</strain>
    </source>
</reference>
<keyword evidence="2" id="KW-1185">Reference proteome</keyword>
<accession>A0ABQ2CJP1</accession>
<evidence type="ECO:0000313" key="2">
    <source>
        <dbReference type="Proteomes" id="UP000633263"/>
    </source>
</evidence>
<sequence length="57" mass="6603">MFSYNLWMWQRALDHYAEMDDQARQTVTALLGEQAAAALATPLPVRVRRENNRLVRG</sequence>
<dbReference type="Proteomes" id="UP000633263">
    <property type="component" value="Unassembled WGS sequence"/>
</dbReference>
<protein>
    <submittedName>
        <fullName evidence="1">Uncharacterized protein</fullName>
    </submittedName>
</protein>
<dbReference type="EMBL" id="BMNN01000001">
    <property type="protein sequence ID" value="GGI90424.1"/>
    <property type="molecule type" value="Genomic_DNA"/>
</dbReference>
<organism evidence="1 2">
    <name type="scientific">Halopseudomonas pertucinogena</name>
    <dbReference type="NCBI Taxonomy" id="86175"/>
    <lineage>
        <taxon>Bacteria</taxon>
        <taxon>Pseudomonadati</taxon>
        <taxon>Pseudomonadota</taxon>
        <taxon>Gammaproteobacteria</taxon>
        <taxon>Pseudomonadales</taxon>
        <taxon>Pseudomonadaceae</taxon>
        <taxon>Halopseudomonas</taxon>
    </lineage>
</organism>